<sequence length="523" mass="57579">MGYSGLRTFPVYDLVISDCIRKIKENNAARIQIHNVDSLVAILPKTLNSNFQSSYMNHSIQDQITSRRISQSRTRSETTTLSTHKAKEVTTGDLPYKMTQSIYDERSPLLPRSPDAVESAKTKDSDIPNGGTWAWLQVLAGHLVVFNVWGYITSYGFFQEYYVKNLEISPADASWIGAVQMFMVHLLGTFSGRAMDAGYLRTCIATGCSLQTLGAFATSFGTKLWHFWLAQGICSGIGHGLVFSPMISLYSTWFTSKRVMAVSLASCGAATGGMVFPAIGYYLFDRLGFAWTVRLLALIIAVNGLVVSAVTRARIVSRKSSPWFDFTAFKELSYTMFSIGSFFIFEGIYFAYIYVRQFAQSKANFSFQESLFLLFLMNGVGLPSRILVAYLADRYLGAVRTCVLVSIPCGAMLLCWIAVDSHQSMVIWATVYGIFANCALSQVPASNAYFGAKTPEKSGTRVGTITTINSIPLLTGPYIAGKLIALNGGDYLYAQLFGGLCIIIGALFLVGAQWADTRKLNQL</sequence>
<comment type="similarity">
    <text evidence="2">Belongs to the major facilitator superfamily. Monocarboxylate porter (TC 2.A.1.13) family.</text>
</comment>
<dbReference type="VEuPathDB" id="FungiDB:TSTA_063240"/>
<dbReference type="PANTHER" id="PTHR11360">
    <property type="entry name" value="MONOCARBOXYLATE TRANSPORTER"/>
    <property type="match status" value="1"/>
</dbReference>
<feature type="transmembrane region" description="Helical" evidence="3">
    <location>
        <begin position="492"/>
        <end position="515"/>
    </location>
</feature>
<feature type="transmembrane region" description="Helical" evidence="3">
    <location>
        <begin position="332"/>
        <end position="352"/>
    </location>
</feature>
<feature type="transmembrane region" description="Helical" evidence="3">
    <location>
        <begin position="425"/>
        <end position="450"/>
    </location>
</feature>
<organism evidence="4 5">
    <name type="scientific">Talaromyces stipitatus (strain ATCC 10500 / CBS 375.48 / QM 6759 / NRRL 1006)</name>
    <name type="common">Penicillium stipitatum</name>
    <dbReference type="NCBI Taxonomy" id="441959"/>
    <lineage>
        <taxon>Eukaryota</taxon>
        <taxon>Fungi</taxon>
        <taxon>Dikarya</taxon>
        <taxon>Ascomycota</taxon>
        <taxon>Pezizomycotina</taxon>
        <taxon>Eurotiomycetes</taxon>
        <taxon>Eurotiomycetidae</taxon>
        <taxon>Eurotiales</taxon>
        <taxon>Trichocomaceae</taxon>
        <taxon>Talaromyces</taxon>
        <taxon>Talaromyces sect. Talaromyces</taxon>
    </lineage>
</organism>
<dbReference type="OMA" id="THVGMFI"/>
<dbReference type="GO" id="GO:0016020">
    <property type="term" value="C:membrane"/>
    <property type="evidence" value="ECO:0007669"/>
    <property type="project" value="UniProtKB-SubCell"/>
</dbReference>
<gene>
    <name evidence="4" type="ORF">TSTA_063240</name>
</gene>
<dbReference type="InParanoid" id="B8LYB3"/>
<feature type="transmembrane region" description="Helical" evidence="3">
    <location>
        <begin position="173"/>
        <end position="192"/>
    </location>
</feature>
<dbReference type="EMBL" id="EQ962652">
    <property type="protein sequence ID" value="EED22842.1"/>
    <property type="molecule type" value="Genomic_DNA"/>
</dbReference>
<dbReference type="Pfam" id="PF07690">
    <property type="entry name" value="MFS_1"/>
    <property type="match status" value="1"/>
</dbReference>
<feature type="transmembrane region" description="Helical" evidence="3">
    <location>
        <begin position="227"/>
        <end position="247"/>
    </location>
</feature>
<keyword evidence="3" id="KW-1133">Transmembrane helix</keyword>
<feature type="transmembrane region" description="Helical" evidence="3">
    <location>
        <begin position="398"/>
        <end position="419"/>
    </location>
</feature>
<dbReference type="InterPro" id="IPR011701">
    <property type="entry name" value="MFS"/>
</dbReference>
<evidence type="ECO:0000313" key="4">
    <source>
        <dbReference type="EMBL" id="EED22842.1"/>
    </source>
</evidence>
<feature type="transmembrane region" description="Helical" evidence="3">
    <location>
        <begin position="199"/>
        <end position="221"/>
    </location>
</feature>
<feature type="transmembrane region" description="Helical" evidence="3">
    <location>
        <begin position="259"/>
        <end position="283"/>
    </location>
</feature>
<feature type="transmembrane region" description="Helical" evidence="3">
    <location>
        <begin position="289"/>
        <end position="311"/>
    </location>
</feature>
<dbReference type="eggNOG" id="KOG2504">
    <property type="taxonomic scope" value="Eukaryota"/>
</dbReference>
<dbReference type="GO" id="GO:0022857">
    <property type="term" value="F:transmembrane transporter activity"/>
    <property type="evidence" value="ECO:0007669"/>
    <property type="project" value="InterPro"/>
</dbReference>
<dbReference type="PANTHER" id="PTHR11360:SF130">
    <property type="entry name" value="MAJOR FACILITATOR SUPERFAMILY (MFS) PROFILE DOMAIN-CONTAINING PROTEIN-RELATED"/>
    <property type="match status" value="1"/>
</dbReference>
<protein>
    <submittedName>
        <fullName evidence="4">Monocarboxylate transporter, putative</fullName>
    </submittedName>
</protein>
<evidence type="ECO:0000256" key="1">
    <source>
        <dbReference type="ARBA" id="ARBA00004141"/>
    </source>
</evidence>
<feature type="transmembrane region" description="Helical" evidence="3">
    <location>
        <begin position="133"/>
        <end position="153"/>
    </location>
</feature>
<keyword evidence="3" id="KW-0812">Transmembrane</keyword>
<dbReference type="Gene3D" id="1.20.1250.20">
    <property type="entry name" value="MFS general substrate transporter like domains"/>
    <property type="match status" value="2"/>
</dbReference>
<keyword evidence="3" id="KW-0472">Membrane</keyword>
<evidence type="ECO:0000313" key="5">
    <source>
        <dbReference type="Proteomes" id="UP000001745"/>
    </source>
</evidence>
<name>B8LYB3_TALSN</name>
<dbReference type="AlphaFoldDB" id="B8LYB3"/>
<evidence type="ECO:0000256" key="3">
    <source>
        <dbReference type="SAM" id="Phobius"/>
    </source>
</evidence>
<dbReference type="SUPFAM" id="SSF103473">
    <property type="entry name" value="MFS general substrate transporter"/>
    <property type="match status" value="1"/>
</dbReference>
<comment type="subcellular location">
    <subcellularLocation>
        <location evidence="1">Membrane</location>
        <topology evidence="1">Multi-pass membrane protein</topology>
    </subcellularLocation>
</comment>
<reference evidence="5" key="1">
    <citation type="journal article" date="2015" name="Genome Announc.">
        <title>Genome sequence of the AIDS-associated pathogen Penicillium marneffei (ATCC18224) and its near taxonomic relative Talaromyces stipitatus (ATCC10500).</title>
        <authorList>
            <person name="Nierman W.C."/>
            <person name="Fedorova-Abrams N.D."/>
            <person name="Andrianopoulos A."/>
        </authorList>
    </citation>
    <scope>NUCLEOTIDE SEQUENCE [LARGE SCALE GENOMIC DNA]</scope>
    <source>
        <strain evidence="5">ATCC 10500 / CBS 375.48 / QM 6759 / NRRL 1006</strain>
    </source>
</reference>
<keyword evidence="5" id="KW-1185">Reference proteome</keyword>
<proteinExistence type="inferred from homology"/>
<feature type="transmembrane region" description="Helical" evidence="3">
    <location>
        <begin position="462"/>
        <end position="480"/>
    </location>
</feature>
<dbReference type="GeneID" id="8099984"/>
<dbReference type="Proteomes" id="UP000001745">
    <property type="component" value="Unassembled WGS sequence"/>
</dbReference>
<dbReference type="RefSeq" id="XP_002340229.1">
    <property type="nucleotide sequence ID" value="XM_002340188.1"/>
</dbReference>
<dbReference type="PhylomeDB" id="B8LYB3"/>
<evidence type="ECO:0000256" key="2">
    <source>
        <dbReference type="ARBA" id="ARBA00006727"/>
    </source>
</evidence>
<accession>B8LYB3</accession>
<dbReference type="HOGENOM" id="CLU_001265_1_1_1"/>
<feature type="transmembrane region" description="Helical" evidence="3">
    <location>
        <begin position="372"/>
        <end position="391"/>
    </location>
</feature>
<dbReference type="OrthoDB" id="6499973at2759"/>
<dbReference type="InterPro" id="IPR036259">
    <property type="entry name" value="MFS_trans_sf"/>
</dbReference>
<dbReference type="InterPro" id="IPR050327">
    <property type="entry name" value="Proton-linked_MCT"/>
</dbReference>